<evidence type="ECO:0000256" key="4">
    <source>
        <dbReference type="ARBA" id="ARBA00022679"/>
    </source>
</evidence>
<reference evidence="13 14" key="1">
    <citation type="submission" date="2024-05" db="EMBL/GenBank/DDBJ databases">
        <title>Genome Sequence and Characterization of the New Strain Purple Sulfur Bacterium of Genus Thioalkalicoccus.</title>
        <authorList>
            <person name="Bryantseva I.A."/>
            <person name="Kyndt J.A."/>
            <person name="Imhoff J.F."/>
        </authorList>
    </citation>
    <scope>NUCLEOTIDE SEQUENCE [LARGE SCALE GENOMIC DNA]</scope>
    <source>
        <strain evidence="13 14">Um2</strain>
    </source>
</reference>
<evidence type="ECO:0000259" key="12">
    <source>
        <dbReference type="PROSITE" id="PS50113"/>
    </source>
</evidence>
<dbReference type="InterPro" id="IPR000700">
    <property type="entry name" value="PAS-assoc_C"/>
</dbReference>
<dbReference type="GO" id="GO:0005524">
    <property type="term" value="F:ATP binding"/>
    <property type="evidence" value="ECO:0007669"/>
    <property type="project" value="UniProtKB-KW"/>
</dbReference>
<evidence type="ECO:0000313" key="14">
    <source>
        <dbReference type="Proteomes" id="UP001564408"/>
    </source>
</evidence>
<feature type="transmembrane region" description="Helical" evidence="9">
    <location>
        <begin position="296"/>
        <end position="317"/>
    </location>
</feature>
<dbReference type="InterPro" id="IPR000014">
    <property type="entry name" value="PAS"/>
</dbReference>
<keyword evidence="9" id="KW-1133">Transmembrane helix</keyword>
<dbReference type="NCBIfam" id="TIGR00229">
    <property type="entry name" value="sensory_box"/>
    <property type="match status" value="1"/>
</dbReference>
<dbReference type="PROSITE" id="PS50109">
    <property type="entry name" value="HIS_KIN"/>
    <property type="match status" value="1"/>
</dbReference>
<evidence type="ECO:0000256" key="8">
    <source>
        <dbReference type="ARBA" id="ARBA00023012"/>
    </source>
</evidence>
<gene>
    <name evidence="13" type="ORF">ABC977_12725</name>
</gene>
<dbReference type="PANTHER" id="PTHR43065:SF10">
    <property type="entry name" value="PEROXIDE STRESS-ACTIVATED HISTIDINE KINASE MAK3"/>
    <property type="match status" value="1"/>
</dbReference>
<keyword evidence="9" id="KW-0472">Membrane</keyword>
<evidence type="ECO:0000313" key="13">
    <source>
        <dbReference type="EMBL" id="MEY6433266.1"/>
    </source>
</evidence>
<dbReference type="SUPFAM" id="SSF47384">
    <property type="entry name" value="Homodimeric domain of signal transducing histidine kinase"/>
    <property type="match status" value="1"/>
</dbReference>
<dbReference type="Proteomes" id="UP001564408">
    <property type="component" value="Unassembled WGS sequence"/>
</dbReference>
<dbReference type="Pfam" id="PF00512">
    <property type="entry name" value="HisKA"/>
    <property type="match status" value="1"/>
</dbReference>
<dbReference type="SMART" id="SM00388">
    <property type="entry name" value="HisKA"/>
    <property type="match status" value="1"/>
</dbReference>
<dbReference type="RefSeq" id="WP_369667650.1">
    <property type="nucleotide sequence ID" value="NZ_JBDKXB010000018.1"/>
</dbReference>
<keyword evidence="9" id="KW-0812">Transmembrane</keyword>
<dbReference type="CDD" id="cd00130">
    <property type="entry name" value="PAS"/>
    <property type="match status" value="1"/>
</dbReference>
<dbReference type="PANTHER" id="PTHR43065">
    <property type="entry name" value="SENSOR HISTIDINE KINASE"/>
    <property type="match status" value="1"/>
</dbReference>
<feature type="domain" description="PAC" evidence="12">
    <location>
        <begin position="457"/>
        <end position="507"/>
    </location>
</feature>
<accession>A0ABV4BFF0</accession>
<evidence type="ECO:0000256" key="2">
    <source>
        <dbReference type="ARBA" id="ARBA00012438"/>
    </source>
</evidence>
<keyword evidence="14" id="KW-1185">Reference proteome</keyword>
<organism evidence="13 14">
    <name type="scientific">Thioalkalicoccus limnaeus</name>
    <dbReference type="NCBI Taxonomy" id="120681"/>
    <lineage>
        <taxon>Bacteria</taxon>
        <taxon>Pseudomonadati</taxon>
        <taxon>Pseudomonadota</taxon>
        <taxon>Gammaproteobacteria</taxon>
        <taxon>Chromatiales</taxon>
        <taxon>Chromatiaceae</taxon>
        <taxon>Thioalkalicoccus</taxon>
    </lineage>
</organism>
<comment type="caution">
    <text evidence="13">The sequence shown here is derived from an EMBL/GenBank/DDBJ whole genome shotgun (WGS) entry which is preliminary data.</text>
</comment>
<dbReference type="SMART" id="SM00387">
    <property type="entry name" value="HATPase_c"/>
    <property type="match status" value="1"/>
</dbReference>
<feature type="domain" description="Histidine kinase" evidence="10">
    <location>
        <begin position="631"/>
        <end position="846"/>
    </location>
</feature>
<dbReference type="CDD" id="cd00082">
    <property type="entry name" value="HisKA"/>
    <property type="match status" value="1"/>
</dbReference>
<dbReference type="InterPro" id="IPR003661">
    <property type="entry name" value="HisK_dim/P_dom"/>
</dbReference>
<comment type="catalytic activity">
    <reaction evidence="1">
        <text>ATP + protein L-histidine = ADP + protein N-phospho-L-histidine.</text>
        <dbReference type="EC" id="2.7.13.3"/>
    </reaction>
</comment>
<dbReference type="PRINTS" id="PR00344">
    <property type="entry name" value="BCTRLSENSOR"/>
</dbReference>
<dbReference type="Gene3D" id="1.10.287.130">
    <property type="match status" value="1"/>
</dbReference>
<evidence type="ECO:0000256" key="9">
    <source>
        <dbReference type="SAM" id="Phobius"/>
    </source>
</evidence>
<evidence type="ECO:0000256" key="3">
    <source>
        <dbReference type="ARBA" id="ARBA00022553"/>
    </source>
</evidence>
<dbReference type="Pfam" id="PF13426">
    <property type="entry name" value="PAS_9"/>
    <property type="match status" value="1"/>
</dbReference>
<dbReference type="InterPro" id="IPR003594">
    <property type="entry name" value="HATPase_dom"/>
</dbReference>
<evidence type="ECO:0000259" key="11">
    <source>
        <dbReference type="PROSITE" id="PS50112"/>
    </source>
</evidence>
<protein>
    <recommendedName>
        <fullName evidence="2">histidine kinase</fullName>
        <ecNumber evidence="2">2.7.13.3</ecNumber>
    </recommendedName>
</protein>
<dbReference type="InterPro" id="IPR005467">
    <property type="entry name" value="His_kinase_dom"/>
</dbReference>
<sequence length="857" mass="96090">MTNKQSFIKILRFVPMPVLAILVGLLAGVVLWAALDLIQGRAVTKIFTSELHVQLELRSRESLVRFDRYIANYAATTRLLANHRRLAEYLDPVIWQPDDNVVPTVYDRFQPVWLPDIFDRYGLPAPSHVLLLDGNGQVREIYQDDEGLPLIELSPEIRSALTKPGGATTILSTETNGVYLAIGDRIEDSAGYPMGYLVVLVPIDAAFLAASQQGLALQRVAVALIDRTEQRILSSIDPDSLTPGTLVTDWEDDHVVTSLSLPHYEHLDLHLATFVPHASVDRMSRHVRSFEWRQRALAALVFILFYSLIIYLVSARLNRILTRMSRFAHRALGIEQPRFRRGVNQLLLLEEWIRDFTQLVLKARQELSRHYENEMRETEALKAAIMEASLDSIVTIDGRGRIIEFNPTAESALGLRRNEALGRLFAARALPASERPRFERLLARSRLAQREGREPHVRGELAALRGDGSTMPVELSIVPIDVDDQSFYTLYMHDITKRREAEREIKSLARFASESPSPVLRVTRRGRIVYANRASRDLLKAWDSDANGHLPSEWLQEVADALIDGQTREKETIAADRTFALLLTPISDLGYVNIYARDITAVRRAEQEARQHQAELVHVSRLSTLGEVATGMAHELNQPLSAIVNFANGASRRLQGPNIDPDQLVQVMGQIANQAQRASEIIRRLRALVGKQPPIRADADLNHLIREVCSFVEFEANRADVTIHLDLATAPVPISVDLVQIEQVLLNLIRNALDALSDTPNDDRRLTIRTRAAHDDAECVIEDNGPGIEPAQMAHLFEPFFTTKDSGMGMGLAISQTIVADHQGRIWVESSPGETTRFHVTLPLRSARTESITDNAT</sequence>
<evidence type="ECO:0000256" key="6">
    <source>
        <dbReference type="ARBA" id="ARBA00022777"/>
    </source>
</evidence>
<feature type="domain" description="PAS" evidence="11">
    <location>
        <begin position="378"/>
        <end position="423"/>
    </location>
</feature>
<dbReference type="SUPFAM" id="SSF55874">
    <property type="entry name" value="ATPase domain of HSP90 chaperone/DNA topoisomerase II/histidine kinase"/>
    <property type="match status" value="1"/>
</dbReference>
<dbReference type="SMART" id="SM00091">
    <property type="entry name" value="PAS"/>
    <property type="match status" value="2"/>
</dbReference>
<dbReference type="InterPro" id="IPR004358">
    <property type="entry name" value="Sig_transdc_His_kin-like_C"/>
</dbReference>
<dbReference type="Pfam" id="PF02518">
    <property type="entry name" value="HATPase_c"/>
    <property type="match status" value="1"/>
</dbReference>
<dbReference type="InterPro" id="IPR036097">
    <property type="entry name" value="HisK_dim/P_sf"/>
</dbReference>
<evidence type="ECO:0000259" key="10">
    <source>
        <dbReference type="PROSITE" id="PS50109"/>
    </source>
</evidence>
<dbReference type="Gene3D" id="3.30.450.20">
    <property type="entry name" value="PAS domain"/>
    <property type="match status" value="2"/>
</dbReference>
<dbReference type="PROSITE" id="PS50113">
    <property type="entry name" value="PAC"/>
    <property type="match status" value="1"/>
</dbReference>
<dbReference type="EMBL" id="JBDKXB010000018">
    <property type="protein sequence ID" value="MEY6433266.1"/>
    <property type="molecule type" value="Genomic_DNA"/>
</dbReference>
<proteinExistence type="predicted"/>
<keyword evidence="3" id="KW-0597">Phosphoprotein</keyword>
<dbReference type="SUPFAM" id="SSF55785">
    <property type="entry name" value="PYP-like sensor domain (PAS domain)"/>
    <property type="match status" value="2"/>
</dbReference>
<dbReference type="EC" id="2.7.13.3" evidence="2"/>
<evidence type="ECO:0000256" key="1">
    <source>
        <dbReference type="ARBA" id="ARBA00000085"/>
    </source>
</evidence>
<keyword evidence="8" id="KW-0902">Two-component regulatory system</keyword>
<evidence type="ECO:0000256" key="5">
    <source>
        <dbReference type="ARBA" id="ARBA00022741"/>
    </source>
</evidence>
<name>A0ABV4BFF0_9GAMM</name>
<evidence type="ECO:0000256" key="7">
    <source>
        <dbReference type="ARBA" id="ARBA00022840"/>
    </source>
</evidence>
<dbReference type="Gene3D" id="3.30.565.10">
    <property type="entry name" value="Histidine kinase-like ATPase, C-terminal domain"/>
    <property type="match status" value="1"/>
</dbReference>
<dbReference type="PROSITE" id="PS50112">
    <property type="entry name" value="PAS"/>
    <property type="match status" value="1"/>
</dbReference>
<keyword evidence="5" id="KW-0547">Nucleotide-binding</keyword>
<dbReference type="InterPro" id="IPR035965">
    <property type="entry name" value="PAS-like_dom_sf"/>
</dbReference>
<keyword evidence="4" id="KW-0808">Transferase</keyword>
<keyword evidence="6" id="KW-0418">Kinase</keyword>
<keyword evidence="7 13" id="KW-0067">ATP-binding</keyword>
<dbReference type="InterPro" id="IPR036890">
    <property type="entry name" value="HATPase_C_sf"/>
</dbReference>